<sequence length="134" mass="14788">MQHSLTSYSVGLEVVIDVTFLNSTLVLLRFLVINSYDLTIFVRVVVAGVVVFGVKRDVIKVLTISKISLHSMGTFINVVHIYDFNFRDQSSVPCVTCNGCYASHNIVLCGELFIQADGKIAVDIFLIVGNCWGL</sequence>
<dbReference type="Proteomes" id="UP000247152">
    <property type="component" value="Unassembled WGS sequence"/>
</dbReference>
<protein>
    <submittedName>
        <fullName evidence="2">Uncharacterized protein</fullName>
    </submittedName>
</protein>
<accession>A0A317U9Z2</accession>
<keyword evidence="1" id="KW-1133">Transmembrane helix</keyword>
<proteinExistence type="predicted"/>
<evidence type="ECO:0000313" key="2">
    <source>
        <dbReference type="EMBL" id="PWY57382.1"/>
    </source>
</evidence>
<name>A0A317U9Z2_9GAMM</name>
<reference evidence="2 3" key="1">
    <citation type="submission" date="2018-05" db="EMBL/GenBank/DDBJ databases">
        <title>Legionella qingyii sp.nov., whole genome shotgun sequence.</title>
        <authorList>
            <person name="Wu H."/>
            <person name="Zhu Q."/>
            <person name="Hu C."/>
        </authorList>
    </citation>
    <scope>NUCLEOTIDE SEQUENCE [LARGE SCALE GENOMIC DNA]</scope>
    <source>
        <strain evidence="2 3">HEB18</strain>
    </source>
</reference>
<feature type="transmembrane region" description="Helical" evidence="1">
    <location>
        <begin position="38"/>
        <end position="54"/>
    </location>
</feature>
<evidence type="ECO:0000313" key="3">
    <source>
        <dbReference type="Proteomes" id="UP000247152"/>
    </source>
</evidence>
<keyword evidence="1" id="KW-0812">Transmembrane</keyword>
<evidence type="ECO:0000256" key="1">
    <source>
        <dbReference type="SAM" id="Phobius"/>
    </source>
</evidence>
<dbReference type="AlphaFoldDB" id="A0A317U9Z2"/>
<comment type="caution">
    <text evidence="2">The sequence shown here is derived from an EMBL/GenBank/DDBJ whole genome shotgun (WGS) entry which is preliminary data.</text>
</comment>
<organism evidence="2 3">
    <name type="scientific">Legionella qingyii</name>
    <dbReference type="NCBI Taxonomy" id="2184757"/>
    <lineage>
        <taxon>Bacteria</taxon>
        <taxon>Pseudomonadati</taxon>
        <taxon>Pseudomonadota</taxon>
        <taxon>Gammaproteobacteria</taxon>
        <taxon>Legionellales</taxon>
        <taxon>Legionellaceae</taxon>
        <taxon>Legionella</taxon>
    </lineage>
</organism>
<dbReference type="EMBL" id="QHJG01000002">
    <property type="protein sequence ID" value="PWY57382.1"/>
    <property type="molecule type" value="Genomic_DNA"/>
</dbReference>
<keyword evidence="1" id="KW-0472">Membrane</keyword>
<gene>
    <name evidence="2" type="ORF">DGG96_01310</name>
</gene>